<dbReference type="GO" id="GO:0008270">
    <property type="term" value="F:zinc ion binding"/>
    <property type="evidence" value="ECO:0007669"/>
    <property type="project" value="InterPro"/>
</dbReference>
<evidence type="ECO:0000256" key="4">
    <source>
        <dbReference type="ARBA" id="ARBA00023002"/>
    </source>
</evidence>
<evidence type="ECO:0000256" key="3">
    <source>
        <dbReference type="ARBA" id="ARBA00022833"/>
    </source>
</evidence>
<comment type="similarity">
    <text evidence="5">Belongs to the zinc-containing alcohol dehydrogenase family.</text>
</comment>
<keyword evidence="4" id="KW-0560">Oxidoreductase</keyword>
<evidence type="ECO:0000313" key="7">
    <source>
        <dbReference type="EMBL" id="EKD04969.1"/>
    </source>
</evidence>
<dbReference type="SUPFAM" id="SSF51735">
    <property type="entry name" value="NAD(P)-binding Rossmann-fold domains"/>
    <property type="match status" value="1"/>
</dbReference>
<keyword evidence="3 5" id="KW-0862">Zinc</keyword>
<dbReference type="PROSITE" id="PS00059">
    <property type="entry name" value="ADH_ZINC"/>
    <property type="match status" value="1"/>
</dbReference>
<keyword evidence="8" id="KW-1185">Reference proteome</keyword>
<dbReference type="AlphaFoldDB" id="K1WVX1"/>
<dbReference type="HOGENOM" id="CLU_026673_11_3_1"/>
<name>K1WVX1_TRIAC</name>
<dbReference type="Pfam" id="PF08240">
    <property type="entry name" value="ADH_N"/>
    <property type="match status" value="1"/>
</dbReference>
<dbReference type="STRING" id="1220162.K1WVX1"/>
<dbReference type="Gene3D" id="3.40.50.720">
    <property type="entry name" value="NAD(P)-binding Rossmann-like Domain"/>
    <property type="match status" value="1"/>
</dbReference>
<evidence type="ECO:0000259" key="6">
    <source>
        <dbReference type="SMART" id="SM00829"/>
    </source>
</evidence>
<dbReference type="EMBL" id="AMBO01000185">
    <property type="protein sequence ID" value="EKD04969.1"/>
    <property type="molecule type" value="Genomic_DNA"/>
</dbReference>
<evidence type="ECO:0000256" key="1">
    <source>
        <dbReference type="ARBA" id="ARBA00001947"/>
    </source>
</evidence>
<dbReference type="SMART" id="SM00829">
    <property type="entry name" value="PKS_ER"/>
    <property type="match status" value="1"/>
</dbReference>
<dbReference type="eggNOG" id="KOG0024">
    <property type="taxonomic scope" value="Eukaryota"/>
</dbReference>
<protein>
    <recommendedName>
        <fullName evidence="6">Enoyl reductase (ER) domain-containing protein</fullName>
    </recommendedName>
</protein>
<feature type="domain" description="Enoyl reductase (ER)" evidence="6">
    <location>
        <begin position="18"/>
        <end position="346"/>
    </location>
</feature>
<dbReference type="InParanoid" id="K1WVX1"/>
<dbReference type="PANTHER" id="PTHR42813">
    <property type="entry name" value="ZINC-TYPE ALCOHOL DEHYDROGENASE-LIKE"/>
    <property type="match status" value="1"/>
</dbReference>
<reference evidence="7 8" key="1">
    <citation type="journal article" date="2012" name="Eukaryot. Cell">
        <title>Genome sequence of the Trichosporon asahii environmental strain CBS 8904.</title>
        <authorList>
            <person name="Yang R.Y."/>
            <person name="Li H.T."/>
            <person name="Zhu H."/>
            <person name="Zhou G.P."/>
            <person name="Wang M."/>
            <person name="Wang L."/>
        </authorList>
    </citation>
    <scope>NUCLEOTIDE SEQUENCE [LARGE SCALE GENOMIC DNA]</scope>
    <source>
        <strain evidence="7 8">CBS 8904</strain>
    </source>
</reference>
<comment type="caution">
    <text evidence="7">The sequence shown here is derived from an EMBL/GenBank/DDBJ whole genome shotgun (WGS) entry which is preliminary data.</text>
</comment>
<dbReference type="InterPro" id="IPR002328">
    <property type="entry name" value="ADH_Zn_CS"/>
</dbReference>
<proteinExistence type="inferred from homology"/>
<dbReference type="PANTHER" id="PTHR42813:SF2">
    <property type="entry name" value="DEHYDROGENASE, ZINC-CONTAINING, PUTATIVE (AFU_ORTHOLOGUE AFUA_2G02810)-RELATED"/>
    <property type="match status" value="1"/>
</dbReference>
<dbReference type="InterPro" id="IPR011032">
    <property type="entry name" value="GroES-like_sf"/>
</dbReference>
<dbReference type="InterPro" id="IPR020843">
    <property type="entry name" value="ER"/>
</dbReference>
<evidence type="ECO:0000256" key="5">
    <source>
        <dbReference type="RuleBase" id="RU361277"/>
    </source>
</evidence>
<dbReference type="OMA" id="GHIMGHE"/>
<dbReference type="InterPro" id="IPR036291">
    <property type="entry name" value="NAD(P)-bd_dom_sf"/>
</dbReference>
<dbReference type="Proteomes" id="UP000006757">
    <property type="component" value="Unassembled WGS sequence"/>
</dbReference>
<accession>K1WVX1</accession>
<keyword evidence="2 5" id="KW-0479">Metal-binding</keyword>
<evidence type="ECO:0000256" key="2">
    <source>
        <dbReference type="ARBA" id="ARBA00022723"/>
    </source>
</evidence>
<dbReference type="InterPro" id="IPR013149">
    <property type="entry name" value="ADH-like_C"/>
</dbReference>
<sequence length="356" mass="38827">MTIETPLPATMKAIMARGKYNLKLEDVPVPQIEMSTDVILKARVSGLCDPTQGYIIGHEVVGEVVRIGDAIKNFKIGDIVAAPFASNCGSCFYCDKGYTARCAQSEGYGCEALNGCQAEYVRQPLADSSLFPVPEGMSEEAMLLLGDILPTAYSCAYHGRRLLDEDDDREMNTPIDAVAVVLGCGPVGLCCVSSARSMFKTVYATDPSEERRAQAAKHGAIALPLEELRATLSKTTSGRGADVVLELVGNTPALHTALELVRPFGAVSSIGMHMKPLELHGEALYAKNARLQFGRCSVRRFFPGALRVLQQNRELFDAFIQHRIRFDQFAEYYELFDKGKIGKTVFYADDVPIPGA</sequence>
<dbReference type="Pfam" id="PF00107">
    <property type="entry name" value="ADH_zinc_N"/>
    <property type="match status" value="1"/>
</dbReference>
<dbReference type="InterPro" id="IPR013154">
    <property type="entry name" value="ADH-like_N"/>
</dbReference>
<evidence type="ECO:0000313" key="8">
    <source>
        <dbReference type="Proteomes" id="UP000006757"/>
    </source>
</evidence>
<dbReference type="Gene3D" id="3.90.180.10">
    <property type="entry name" value="Medium-chain alcohol dehydrogenases, catalytic domain"/>
    <property type="match status" value="1"/>
</dbReference>
<gene>
    <name evidence="7" type="ORF">A1Q2_00769</name>
</gene>
<organism evidence="7 8">
    <name type="scientific">Trichosporon asahii var. asahii (strain CBS 8904)</name>
    <name type="common">Yeast</name>
    <dbReference type="NCBI Taxonomy" id="1220162"/>
    <lineage>
        <taxon>Eukaryota</taxon>
        <taxon>Fungi</taxon>
        <taxon>Dikarya</taxon>
        <taxon>Basidiomycota</taxon>
        <taxon>Agaricomycotina</taxon>
        <taxon>Tremellomycetes</taxon>
        <taxon>Trichosporonales</taxon>
        <taxon>Trichosporonaceae</taxon>
        <taxon>Trichosporon</taxon>
    </lineage>
</organism>
<comment type="cofactor">
    <cofactor evidence="1 5">
        <name>Zn(2+)</name>
        <dbReference type="ChEBI" id="CHEBI:29105"/>
    </cofactor>
</comment>
<dbReference type="GO" id="GO:0016491">
    <property type="term" value="F:oxidoreductase activity"/>
    <property type="evidence" value="ECO:0007669"/>
    <property type="project" value="UniProtKB-KW"/>
</dbReference>
<dbReference type="OrthoDB" id="3941538at2759"/>
<dbReference type="SUPFAM" id="SSF50129">
    <property type="entry name" value="GroES-like"/>
    <property type="match status" value="1"/>
</dbReference>